<evidence type="ECO:0000259" key="5">
    <source>
        <dbReference type="Pfam" id="PF13802"/>
    </source>
</evidence>
<proteinExistence type="predicted"/>
<feature type="signal peptide" evidence="4">
    <location>
        <begin position="1"/>
        <end position="17"/>
    </location>
</feature>
<dbReference type="eggNOG" id="KOG1066">
    <property type="taxonomic scope" value="Eukaryota"/>
</dbReference>
<keyword evidence="1" id="KW-0175">Coiled coil</keyword>
<keyword evidence="3" id="KW-0472">Membrane</keyword>
<dbReference type="GO" id="GO:0006335">
    <property type="term" value="P:DNA replication-dependent chromatin assembly"/>
    <property type="evidence" value="ECO:0007669"/>
    <property type="project" value="TreeGrafter"/>
</dbReference>
<evidence type="ECO:0000256" key="3">
    <source>
        <dbReference type="SAM" id="Phobius"/>
    </source>
</evidence>
<dbReference type="PANTHER" id="PTHR15081">
    <property type="entry name" value="NUCLEAR AUTOANTIGENIC SPERM PROTEIN NASP -RELATED"/>
    <property type="match status" value="1"/>
</dbReference>
<dbReference type="PANTHER" id="PTHR15081:SF9">
    <property type="entry name" value="TETRATRICOPEPTIDE SHNI-TPR DOMAIN-CONTAINING PROTEIN"/>
    <property type="match status" value="1"/>
</dbReference>
<feature type="coiled-coil region" evidence="1">
    <location>
        <begin position="594"/>
        <end position="621"/>
    </location>
</feature>
<dbReference type="CDD" id="cd14752">
    <property type="entry name" value="GH31_N"/>
    <property type="match status" value="1"/>
</dbReference>
<evidence type="ECO:0000313" key="7">
    <source>
        <dbReference type="Proteomes" id="UP000008281"/>
    </source>
</evidence>
<feature type="transmembrane region" description="Helical" evidence="3">
    <location>
        <begin position="307"/>
        <end position="333"/>
    </location>
</feature>
<dbReference type="InParanoid" id="E3MHB1"/>
<dbReference type="Pfam" id="PF13802">
    <property type="entry name" value="Gal_mutarotas_2"/>
    <property type="match status" value="1"/>
</dbReference>
<reference evidence="6" key="1">
    <citation type="submission" date="2007-07" db="EMBL/GenBank/DDBJ databases">
        <title>PCAP assembly of the Caenorhabditis remanei genome.</title>
        <authorList>
            <consortium name="The Caenorhabditis remanei Sequencing Consortium"/>
            <person name="Wilson R.K."/>
        </authorList>
    </citation>
    <scope>NUCLEOTIDE SEQUENCE [LARGE SCALE GENOMIC DNA]</scope>
    <source>
        <strain evidence="6">PB4641</strain>
    </source>
</reference>
<dbReference type="GO" id="GO:0005654">
    <property type="term" value="C:nucleoplasm"/>
    <property type="evidence" value="ECO:0007669"/>
    <property type="project" value="TreeGrafter"/>
</dbReference>
<keyword evidence="3" id="KW-1133">Transmembrane helix</keyword>
<accession>E3MHB1</accession>
<feature type="domain" description="Glycoside hydrolase family 31 N-terminal" evidence="5">
    <location>
        <begin position="55"/>
        <end position="234"/>
    </location>
</feature>
<keyword evidence="7" id="KW-1185">Reference proteome</keyword>
<evidence type="ECO:0000256" key="2">
    <source>
        <dbReference type="SAM" id="MobiDB-lite"/>
    </source>
</evidence>
<dbReference type="eggNOG" id="KOG4563">
    <property type="taxonomic scope" value="Eukaryota"/>
</dbReference>
<keyword evidence="3" id="KW-0812">Transmembrane</keyword>
<dbReference type="HOGENOM" id="CLU_436966_0_0_1"/>
<dbReference type="STRING" id="31234.E3MHB1"/>
<feature type="chain" id="PRO_5003176883" description="Glycoside hydrolase family 31 N-terminal domain-containing protein" evidence="4">
    <location>
        <begin position="18"/>
        <end position="626"/>
    </location>
</feature>
<name>E3MHB1_CAERE</name>
<evidence type="ECO:0000256" key="1">
    <source>
        <dbReference type="SAM" id="Coils"/>
    </source>
</evidence>
<evidence type="ECO:0000313" key="6">
    <source>
        <dbReference type="EMBL" id="EFP01984.1"/>
    </source>
</evidence>
<dbReference type="Gene3D" id="2.60.40.1760">
    <property type="entry name" value="glycosyl hydrolase (family 31)"/>
    <property type="match status" value="1"/>
</dbReference>
<feature type="compositionally biased region" description="Acidic residues" evidence="2">
    <location>
        <begin position="431"/>
        <end position="441"/>
    </location>
</feature>
<sequence>MIHVLLLLLLFPSTIYTVTQDDASHYELLPNSIQHDAAVWSAVLRNSQNMMMLTVVGMANSTMRIQIDNSETAIRKRYIKRTSSLTLPEELAFESVENGQQEAEIVGGNKKLKVVVTYKPFLVNVINEYDELVLQVNKYQKLKIEEFKSFIDHKQYGSISVGVDIAFINLGAGYRLPDDSSALRNTVGNTDPYQLYNSAEFTSVLYGFNYPYFMAHFNDRAAGFLWHNALKTVFSSYNGNRTCQHDLKKNAKNCSEDSVCSLVSEDGRADILLFLGPSKSEVLNQYYGVIRFDKRWMESWIELSASLVFTLVVTVAFIFSAIGLALVTLDVFLATTRSSAKIVPSTIAPARKDKFEEQLIAGRCFMANNAFDKATEAFSRAASMGAELFGEGHEETFEVNFLYGKALLELGKVEDEVLTNALTDIPKATEGDEEVQDDLVENPENVPQEERVADETAAADDQEESDSEDNDDPIKLSSWELLETSRCTCVHKLNALESEENVNAEAVKTWELHHADVLTSLGEHVVSFKNYEKTRKFLNIAIQAIHLPATSRLLVNTTRSLVKKFKKGGPLATLFSKAKNILIAKGEELKKEFGTASEETKKDLESEIKELEELIPELEAFISGPR</sequence>
<keyword evidence="4" id="KW-0732">Signal</keyword>
<gene>
    <name evidence="6" type="ORF">CRE_22803</name>
</gene>
<organism evidence="7">
    <name type="scientific">Caenorhabditis remanei</name>
    <name type="common">Caenorhabditis vulgaris</name>
    <dbReference type="NCBI Taxonomy" id="31234"/>
    <lineage>
        <taxon>Eukaryota</taxon>
        <taxon>Metazoa</taxon>
        <taxon>Ecdysozoa</taxon>
        <taxon>Nematoda</taxon>
        <taxon>Chromadorea</taxon>
        <taxon>Rhabditida</taxon>
        <taxon>Rhabditina</taxon>
        <taxon>Rhabditomorpha</taxon>
        <taxon>Rhabditoidea</taxon>
        <taxon>Rhabditidae</taxon>
        <taxon>Peloderinae</taxon>
        <taxon>Caenorhabditis</taxon>
    </lineage>
</organism>
<dbReference type="Proteomes" id="UP000008281">
    <property type="component" value="Unassembled WGS sequence"/>
</dbReference>
<dbReference type="InterPro" id="IPR051730">
    <property type="entry name" value="NASP-like"/>
</dbReference>
<dbReference type="EMBL" id="DS268445">
    <property type="protein sequence ID" value="EFP01984.1"/>
    <property type="molecule type" value="Genomic_DNA"/>
</dbReference>
<feature type="compositionally biased region" description="Acidic residues" evidence="2">
    <location>
        <begin position="457"/>
        <end position="471"/>
    </location>
</feature>
<dbReference type="GO" id="GO:0034080">
    <property type="term" value="P:CENP-A containing chromatin assembly"/>
    <property type="evidence" value="ECO:0007669"/>
    <property type="project" value="TreeGrafter"/>
</dbReference>
<dbReference type="GO" id="GO:0042393">
    <property type="term" value="F:histone binding"/>
    <property type="evidence" value="ECO:0007669"/>
    <property type="project" value="TreeGrafter"/>
</dbReference>
<feature type="region of interest" description="Disordered" evidence="2">
    <location>
        <begin position="425"/>
        <end position="473"/>
    </location>
</feature>
<protein>
    <recommendedName>
        <fullName evidence="5">Glycoside hydrolase family 31 N-terminal domain-containing protein</fullName>
    </recommendedName>
</protein>
<evidence type="ECO:0000256" key="4">
    <source>
        <dbReference type="SAM" id="SignalP"/>
    </source>
</evidence>
<dbReference type="AlphaFoldDB" id="E3MHB1"/>
<dbReference type="InterPro" id="IPR025887">
    <property type="entry name" value="Glyco_hydro_31_N_dom"/>
</dbReference>
<dbReference type="OrthoDB" id="5587616at2759"/>